<name>E3HLQ8_ACHXA</name>
<organism evidence="1 2">
    <name type="scientific">Achromobacter xylosoxidans (strain A8)</name>
    <dbReference type="NCBI Taxonomy" id="762376"/>
    <lineage>
        <taxon>Bacteria</taxon>
        <taxon>Pseudomonadati</taxon>
        <taxon>Pseudomonadota</taxon>
        <taxon>Betaproteobacteria</taxon>
        <taxon>Burkholderiales</taxon>
        <taxon>Alcaligenaceae</taxon>
        <taxon>Achromobacter</taxon>
    </lineage>
</organism>
<protein>
    <submittedName>
        <fullName evidence="1">Uncharacterized protein</fullName>
    </submittedName>
</protein>
<proteinExistence type="predicted"/>
<dbReference type="KEGG" id="axy:AXYL_06100"/>
<dbReference type="RefSeq" id="WP_013396686.1">
    <property type="nucleotide sequence ID" value="NC_014640.1"/>
</dbReference>
<dbReference type="OrthoDB" id="8665617at2"/>
<reference evidence="1 2" key="1">
    <citation type="journal article" date="2011" name="J. Bacteriol.">
        <title>Complete genome sequence of the haloaromatic acid-degrading bacterium Achromobacter xylosoxidans A8.</title>
        <authorList>
            <person name="Strnad H."/>
            <person name="Ridl J."/>
            <person name="Paces J."/>
            <person name="Kolar M."/>
            <person name="Vlcek C."/>
            <person name="Paces V."/>
        </authorList>
    </citation>
    <scope>NUCLEOTIDE SEQUENCE [LARGE SCALE GENOMIC DNA]</scope>
    <source>
        <strain evidence="1 2">A8</strain>
    </source>
</reference>
<dbReference type="HOGENOM" id="CLU_2730672_0_0_4"/>
<dbReference type="AlphaFoldDB" id="E3HLQ8"/>
<dbReference type="PATRIC" id="fig|762376.5.peg.6112"/>
<evidence type="ECO:0000313" key="1">
    <source>
        <dbReference type="EMBL" id="ADP19393.1"/>
    </source>
</evidence>
<sequence>MATEETEFPPYAPGTVTSAEIAADLQAWSSAALPEVTRQEETPEVFGADYRERYANYLRLQEGASAKKAVR</sequence>
<accession>E3HLQ8</accession>
<dbReference type="STRING" id="762376.AXYL_06100"/>
<dbReference type="Proteomes" id="UP000006876">
    <property type="component" value="Chromosome"/>
</dbReference>
<gene>
    <name evidence="1" type="ordered locus">AXYL_06100</name>
</gene>
<dbReference type="EMBL" id="CP002287">
    <property type="protein sequence ID" value="ADP19393.1"/>
    <property type="molecule type" value="Genomic_DNA"/>
</dbReference>
<evidence type="ECO:0000313" key="2">
    <source>
        <dbReference type="Proteomes" id="UP000006876"/>
    </source>
</evidence>